<name>A0AAV9V788_9PEZI</name>
<gene>
    <name evidence="1" type="ORF">TWF696_003805</name>
</gene>
<dbReference type="AlphaFoldDB" id="A0AAV9V788"/>
<sequence length="99" mass="10766">MIYTRRDLGSMVYECAYASTCLQTPQASLNGTCRPSRMPSWRMCVLVEKLGAQTGMRTSAHTVQRDSVTVAVKVGVAAFTTVRVVDVNTQAPQLIDIGV</sequence>
<proteinExistence type="predicted"/>
<protein>
    <submittedName>
        <fullName evidence="1">Uncharacterized protein</fullName>
    </submittedName>
</protein>
<evidence type="ECO:0000313" key="2">
    <source>
        <dbReference type="Proteomes" id="UP001375240"/>
    </source>
</evidence>
<reference evidence="1 2" key="1">
    <citation type="submission" date="2019-10" db="EMBL/GenBank/DDBJ databases">
        <authorList>
            <person name="Palmer J.M."/>
        </authorList>
    </citation>
    <scope>NUCLEOTIDE SEQUENCE [LARGE SCALE GENOMIC DNA]</scope>
    <source>
        <strain evidence="1 2">TWF696</strain>
    </source>
</reference>
<dbReference type="Proteomes" id="UP001375240">
    <property type="component" value="Unassembled WGS sequence"/>
</dbReference>
<dbReference type="EMBL" id="JAVHNQ010000002">
    <property type="protein sequence ID" value="KAK6354665.1"/>
    <property type="molecule type" value="Genomic_DNA"/>
</dbReference>
<keyword evidence="2" id="KW-1185">Reference proteome</keyword>
<accession>A0AAV9V788</accession>
<organism evidence="1 2">
    <name type="scientific">Orbilia brochopaga</name>
    <dbReference type="NCBI Taxonomy" id="3140254"/>
    <lineage>
        <taxon>Eukaryota</taxon>
        <taxon>Fungi</taxon>
        <taxon>Dikarya</taxon>
        <taxon>Ascomycota</taxon>
        <taxon>Pezizomycotina</taxon>
        <taxon>Orbiliomycetes</taxon>
        <taxon>Orbiliales</taxon>
        <taxon>Orbiliaceae</taxon>
        <taxon>Orbilia</taxon>
    </lineage>
</organism>
<evidence type="ECO:0000313" key="1">
    <source>
        <dbReference type="EMBL" id="KAK6354665.1"/>
    </source>
</evidence>
<comment type="caution">
    <text evidence="1">The sequence shown here is derived from an EMBL/GenBank/DDBJ whole genome shotgun (WGS) entry which is preliminary data.</text>
</comment>